<reference evidence="2" key="1">
    <citation type="submission" date="2023-10" db="EMBL/GenBank/DDBJ databases">
        <authorList>
            <person name="Chen Y."/>
            <person name="Shah S."/>
            <person name="Dougan E. K."/>
            <person name="Thang M."/>
            <person name="Chan C."/>
        </authorList>
    </citation>
    <scope>NUCLEOTIDE SEQUENCE [LARGE SCALE GENOMIC DNA]</scope>
</reference>
<proteinExistence type="predicted"/>
<organism evidence="2 3">
    <name type="scientific">Prorocentrum cordatum</name>
    <dbReference type="NCBI Taxonomy" id="2364126"/>
    <lineage>
        <taxon>Eukaryota</taxon>
        <taxon>Sar</taxon>
        <taxon>Alveolata</taxon>
        <taxon>Dinophyceae</taxon>
        <taxon>Prorocentrales</taxon>
        <taxon>Prorocentraceae</taxon>
        <taxon>Prorocentrum</taxon>
    </lineage>
</organism>
<name>A0ABN9R7G0_9DINO</name>
<dbReference type="Proteomes" id="UP001189429">
    <property type="component" value="Unassembled WGS sequence"/>
</dbReference>
<keyword evidence="3" id="KW-1185">Reference proteome</keyword>
<evidence type="ECO:0000256" key="1">
    <source>
        <dbReference type="SAM" id="MobiDB-lite"/>
    </source>
</evidence>
<feature type="compositionally biased region" description="Basic residues" evidence="1">
    <location>
        <begin position="1"/>
        <end position="11"/>
    </location>
</feature>
<comment type="caution">
    <text evidence="2">The sequence shown here is derived from an EMBL/GenBank/DDBJ whole genome shotgun (WGS) entry which is preliminary data.</text>
</comment>
<feature type="compositionally biased region" description="Low complexity" evidence="1">
    <location>
        <begin position="12"/>
        <end position="21"/>
    </location>
</feature>
<accession>A0ABN9R7G0</accession>
<feature type="non-terminal residue" evidence="2">
    <location>
        <position position="1"/>
    </location>
</feature>
<feature type="region of interest" description="Disordered" evidence="1">
    <location>
        <begin position="1"/>
        <end position="115"/>
    </location>
</feature>
<dbReference type="EMBL" id="CAUYUJ010005304">
    <property type="protein sequence ID" value="CAK0813146.1"/>
    <property type="molecule type" value="Genomic_DNA"/>
</dbReference>
<gene>
    <name evidence="2" type="ORF">PCOR1329_LOCUS17163</name>
</gene>
<protein>
    <submittedName>
        <fullName evidence="2">Uncharacterized protein</fullName>
    </submittedName>
</protein>
<feature type="non-terminal residue" evidence="2">
    <location>
        <position position="115"/>
    </location>
</feature>
<feature type="compositionally biased region" description="Basic residues" evidence="1">
    <location>
        <begin position="83"/>
        <end position="94"/>
    </location>
</feature>
<evidence type="ECO:0000313" key="3">
    <source>
        <dbReference type="Proteomes" id="UP001189429"/>
    </source>
</evidence>
<sequence>GAAARWRRRPRGPAGPAARRPGAGGRVRAGRQRRGAVPGRDLRHELRGLASQEPAPGAASSARAGHRADQCMGRPWRLAGALHHGRRADRRRRGEIRARGPGPRAGPGLRGTLRA</sequence>
<feature type="compositionally biased region" description="Low complexity" evidence="1">
    <location>
        <begin position="54"/>
        <end position="63"/>
    </location>
</feature>
<evidence type="ECO:0000313" key="2">
    <source>
        <dbReference type="EMBL" id="CAK0813146.1"/>
    </source>
</evidence>